<keyword evidence="2 4" id="KW-0032">Aminotransferase</keyword>
<protein>
    <recommendedName>
        <fullName evidence="4">Aminotransferase</fullName>
        <ecNumber evidence="4">2.6.1.-</ecNumber>
    </recommendedName>
</protein>
<dbReference type="AlphaFoldDB" id="A0A1M6LYN7"/>
<dbReference type="SUPFAM" id="SSF53383">
    <property type="entry name" value="PLP-dependent transferases"/>
    <property type="match status" value="1"/>
</dbReference>
<dbReference type="InterPro" id="IPR015422">
    <property type="entry name" value="PyrdxlP-dep_Trfase_small"/>
</dbReference>
<keyword evidence="3 4" id="KW-0808">Transferase</keyword>
<organism evidence="6 7">
    <name type="scientific">Alicyclobacillus tolerans</name>
    <dbReference type="NCBI Taxonomy" id="90970"/>
    <lineage>
        <taxon>Bacteria</taxon>
        <taxon>Bacillati</taxon>
        <taxon>Bacillota</taxon>
        <taxon>Bacilli</taxon>
        <taxon>Bacillales</taxon>
        <taxon>Alicyclobacillaceae</taxon>
        <taxon>Alicyclobacillus</taxon>
    </lineage>
</organism>
<accession>A0A1M6LYN7</accession>
<dbReference type="InterPro" id="IPR004838">
    <property type="entry name" value="NHTrfase_class1_PyrdxlP-BS"/>
</dbReference>
<evidence type="ECO:0000256" key="4">
    <source>
        <dbReference type="RuleBase" id="RU000481"/>
    </source>
</evidence>
<gene>
    <name evidence="6" type="ORF">SAMN05443507_103119</name>
</gene>
<dbReference type="InterPro" id="IPR015421">
    <property type="entry name" value="PyrdxlP-dep_Trfase_major"/>
</dbReference>
<dbReference type="Pfam" id="PF00155">
    <property type="entry name" value="Aminotran_1_2"/>
    <property type="match status" value="1"/>
</dbReference>
<dbReference type="InterPro" id="IPR015424">
    <property type="entry name" value="PyrdxlP-dep_Trfase"/>
</dbReference>
<keyword evidence="7" id="KW-1185">Reference proteome</keyword>
<dbReference type="GO" id="GO:0030170">
    <property type="term" value="F:pyridoxal phosphate binding"/>
    <property type="evidence" value="ECO:0007669"/>
    <property type="project" value="InterPro"/>
</dbReference>
<evidence type="ECO:0000256" key="1">
    <source>
        <dbReference type="ARBA" id="ARBA00001933"/>
    </source>
</evidence>
<dbReference type="PROSITE" id="PS00105">
    <property type="entry name" value="AA_TRANSFER_CLASS_1"/>
    <property type="match status" value="1"/>
</dbReference>
<dbReference type="GO" id="GO:0008483">
    <property type="term" value="F:transaminase activity"/>
    <property type="evidence" value="ECO:0007669"/>
    <property type="project" value="UniProtKB-KW"/>
</dbReference>
<dbReference type="Proteomes" id="UP000184016">
    <property type="component" value="Unassembled WGS sequence"/>
</dbReference>
<dbReference type="PANTHER" id="PTHR42832">
    <property type="entry name" value="AMINO ACID AMINOTRANSFERASE"/>
    <property type="match status" value="1"/>
</dbReference>
<dbReference type="PANTHER" id="PTHR42832:SF3">
    <property type="entry name" value="L-GLUTAMINE--4-(METHYLSULFANYL)-2-OXOBUTANOATE AMINOTRANSFERASE"/>
    <property type="match status" value="1"/>
</dbReference>
<feature type="domain" description="Aminotransferase class I/classII large" evidence="5">
    <location>
        <begin position="33"/>
        <end position="382"/>
    </location>
</feature>
<dbReference type="CDD" id="cd00609">
    <property type="entry name" value="AAT_like"/>
    <property type="match status" value="1"/>
</dbReference>
<sequence length="395" mass="43718">MTVPMSKRLATLETGIFAELALEKRRLQKNGVDIIDLSVGSPDMPPPALVMEKLGDYVRQPANYAYSITGLESFSDAVAHFYASRYHVQLDPQHEVLQLTGTQEGLSHLPMCLLNEGDIALVPNPGYPIYDASIRLAGATPYPIPLLEENNFLPCLEDIPEGILARAKMMIVNYPGNPVTALATHEFFEQLVAFAKRHDIFIVHDFAYSELVFDGVRPISFLSIPGAKEVGVEFNSLSKTFNMAGCRIGYLCGNRDGIERLALLKSHIDFGNFLPLQRVAIDALLAPHELFEAQLSEYIHRRDRLCEALQNVGWPVAKSPATMFIWAKIPDGFQSREFALNALREAGVAMTPGNAFGSEGEGYVRLALVQPVHRLEEAAQRIGVYLKSVSHAVNR</sequence>
<evidence type="ECO:0000256" key="2">
    <source>
        <dbReference type="ARBA" id="ARBA00022576"/>
    </source>
</evidence>
<proteinExistence type="inferred from homology"/>
<evidence type="ECO:0000256" key="3">
    <source>
        <dbReference type="ARBA" id="ARBA00022679"/>
    </source>
</evidence>
<dbReference type="Gene3D" id="3.90.1150.10">
    <property type="entry name" value="Aspartate Aminotransferase, domain 1"/>
    <property type="match status" value="1"/>
</dbReference>
<dbReference type="STRING" id="1830138.SAMN05443507_103119"/>
<name>A0A1M6LYN7_9BACL</name>
<reference evidence="7" key="1">
    <citation type="submission" date="2016-11" db="EMBL/GenBank/DDBJ databases">
        <authorList>
            <person name="Varghese N."/>
            <person name="Submissions S."/>
        </authorList>
    </citation>
    <scope>NUCLEOTIDE SEQUENCE [LARGE SCALE GENOMIC DNA]</scope>
    <source>
        <strain evidence="7">USBA-503</strain>
    </source>
</reference>
<dbReference type="EC" id="2.6.1.-" evidence="4"/>
<dbReference type="InterPro" id="IPR004839">
    <property type="entry name" value="Aminotransferase_I/II_large"/>
</dbReference>
<comment type="similarity">
    <text evidence="4">Belongs to the class-I pyridoxal-phosphate-dependent aminotransferase family.</text>
</comment>
<dbReference type="EMBL" id="FRAF01000003">
    <property type="protein sequence ID" value="SHJ76347.1"/>
    <property type="molecule type" value="Genomic_DNA"/>
</dbReference>
<evidence type="ECO:0000313" key="7">
    <source>
        <dbReference type="Proteomes" id="UP000184016"/>
    </source>
</evidence>
<evidence type="ECO:0000259" key="5">
    <source>
        <dbReference type="Pfam" id="PF00155"/>
    </source>
</evidence>
<dbReference type="InterPro" id="IPR050881">
    <property type="entry name" value="LL-DAP_aminotransferase"/>
</dbReference>
<comment type="cofactor">
    <cofactor evidence="1 4">
        <name>pyridoxal 5'-phosphate</name>
        <dbReference type="ChEBI" id="CHEBI:597326"/>
    </cofactor>
</comment>
<evidence type="ECO:0000313" key="6">
    <source>
        <dbReference type="EMBL" id="SHJ76347.1"/>
    </source>
</evidence>
<dbReference type="Gene3D" id="3.40.640.10">
    <property type="entry name" value="Type I PLP-dependent aspartate aminotransferase-like (Major domain)"/>
    <property type="match status" value="1"/>
</dbReference>